<comment type="subcellular location">
    <subcellularLocation>
        <location evidence="1">Cell outer membrane</location>
    </subcellularLocation>
</comment>
<dbReference type="InterPro" id="IPR006664">
    <property type="entry name" value="OMP_bac"/>
</dbReference>
<dbReference type="SUPFAM" id="SSF103088">
    <property type="entry name" value="OmpA-like"/>
    <property type="match status" value="1"/>
</dbReference>
<gene>
    <name evidence="6" type="ORF">ENP94_03440</name>
    <name evidence="7" type="ORF">ENS16_04190</name>
</gene>
<dbReference type="PROSITE" id="PS51123">
    <property type="entry name" value="OMPA_2"/>
    <property type="match status" value="1"/>
</dbReference>
<dbReference type="InterPro" id="IPR013784">
    <property type="entry name" value="Carb-bd-like_fold"/>
</dbReference>
<dbReference type="Gene3D" id="2.60.40.1120">
    <property type="entry name" value="Carboxypeptidase-like, regulatory domain"/>
    <property type="match status" value="3"/>
</dbReference>
<evidence type="ECO:0000313" key="6">
    <source>
        <dbReference type="EMBL" id="HEA87046.1"/>
    </source>
</evidence>
<dbReference type="SUPFAM" id="SSF49464">
    <property type="entry name" value="Carboxypeptidase regulatory domain-like"/>
    <property type="match status" value="1"/>
</dbReference>
<name>A0A7C1SCQ0_UNCW3</name>
<evidence type="ECO:0000256" key="1">
    <source>
        <dbReference type="ARBA" id="ARBA00004442"/>
    </source>
</evidence>
<dbReference type="InterPro" id="IPR050330">
    <property type="entry name" value="Bact_OuterMem_StrucFunc"/>
</dbReference>
<dbReference type="PANTHER" id="PTHR30329">
    <property type="entry name" value="STATOR ELEMENT OF FLAGELLAR MOTOR COMPLEX"/>
    <property type="match status" value="1"/>
</dbReference>
<dbReference type="Gene3D" id="3.30.1330.60">
    <property type="entry name" value="OmpA-like domain"/>
    <property type="match status" value="1"/>
</dbReference>
<dbReference type="Pfam" id="PF00691">
    <property type="entry name" value="OmpA"/>
    <property type="match status" value="1"/>
</dbReference>
<keyword evidence="3" id="KW-0998">Cell outer membrane</keyword>
<evidence type="ECO:0000313" key="7">
    <source>
        <dbReference type="EMBL" id="HFJ53871.1"/>
    </source>
</evidence>
<evidence type="ECO:0000259" key="5">
    <source>
        <dbReference type="PROSITE" id="PS51123"/>
    </source>
</evidence>
<keyword evidence="2 4" id="KW-0472">Membrane</keyword>
<dbReference type="CDD" id="cd07185">
    <property type="entry name" value="OmpA_C-like"/>
    <property type="match status" value="1"/>
</dbReference>
<comment type="caution">
    <text evidence="6">The sequence shown here is derived from an EMBL/GenBank/DDBJ whole genome shotgun (WGS) entry which is preliminary data.</text>
</comment>
<dbReference type="GO" id="GO:0009279">
    <property type="term" value="C:cell outer membrane"/>
    <property type="evidence" value="ECO:0007669"/>
    <property type="project" value="UniProtKB-SubCell"/>
</dbReference>
<feature type="domain" description="OmpA-like" evidence="5">
    <location>
        <begin position="530"/>
        <end position="646"/>
    </location>
</feature>
<dbReference type="PRINTS" id="PR01021">
    <property type="entry name" value="OMPADOMAIN"/>
</dbReference>
<organism evidence="6">
    <name type="scientific">candidate division WOR-3 bacterium</name>
    <dbReference type="NCBI Taxonomy" id="2052148"/>
    <lineage>
        <taxon>Bacteria</taxon>
        <taxon>Bacteria division WOR-3</taxon>
    </lineage>
</organism>
<dbReference type="InterPro" id="IPR036737">
    <property type="entry name" value="OmpA-like_sf"/>
</dbReference>
<dbReference type="InterPro" id="IPR006665">
    <property type="entry name" value="OmpA-like"/>
</dbReference>
<evidence type="ECO:0000256" key="2">
    <source>
        <dbReference type="ARBA" id="ARBA00023136"/>
    </source>
</evidence>
<dbReference type="EMBL" id="DSLG01000004">
    <property type="protein sequence ID" value="HEA87046.1"/>
    <property type="molecule type" value="Genomic_DNA"/>
</dbReference>
<proteinExistence type="predicted"/>
<evidence type="ECO:0000256" key="3">
    <source>
        <dbReference type="ARBA" id="ARBA00023237"/>
    </source>
</evidence>
<dbReference type="SUPFAM" id="SSF49452">
    <property type="entry name" value="Starch-binding domain-like"/>
    <property type="match status" value="2"/>
</dbReference>
<dbReference type="GO" id="GO:0030246">
    <property type="term" value="F:carbohydrate binding"/>
    <property type="evidence" value="ECO:0007669"/>
    <property type="project" value="InterPro"/>
</dbReference>
<dbReference type="InterPro" id="IPR008969">
    <property type="entry name" value="CarboxyPept-like_regulatory"/>
</dbReference>
<dbReference type="AlphaFoldDB" id="A0A7C1SCQ0"/>
<accession>A0A7C1SCQ0</accession>
<dbReference type="PANTHER" id="PTHR30329:SF21">
    <property type="entry name" value="LIPOPROTEIN YIAD-RELATED"/>
    <property type="match status" value="1"/>
</dbReference>
<sequence>MNSKNVFIALGIVWILTGLSFADPALGGGRGLFRIQDARVEEDGALVFANRWMLNRANLGDKVTMYRGPLFGMEMNYAPYPFCEFFGSLVGILDFRTNPYTLFYDWQGEVLGAKLSIPFLPVVKFAGAGQLVFPRTNYAYKESDGFLDQLFMEKNNWRAIVAFRFWDLYKTLPTLMLNYGRTLSDPAKQFAGAGIEFASNSVDLFVEASSETDADAGLAALLGKNYTPKARITPGFRIKMSVLHLTGGVEFGLTDVTMPEYQAIFGINFVSPFPKPPEKPWGRLVGKVEDARTGLPLAAKIRFIRKRLPHLKTDPENGTFYLEKLPAGVVIVEASAEGYIPEAVPLVIPDKGYTSHTFKLKPLVPYGTVSGRVYDTYNGKPLEAKISFVATSIPAVSSNPLTGFFRADNVPAGLVAVRIEKDGYFPEERAVEVEDGSITKLNIGLASLEMKGTFKAKVVDKQTGKPLQATISFTQGEKPSLTTDSTTGECQAELPVGSYEIKVDAPGYVVQTVGFNITKGETTERTFELVSKGMVLRLKGVYFELGKATLRPESYPALMEAAQIMKDNPDIVVEIHGHTCSIGSEESNRILSEKRAYAVMNFLVQYGGIDPKRLSAKGFGESRPIASNDTEEGRQLNRRVEFVIVK</sequence>
<protein>
    <recommendedName>
        <fullName evidence="5">OmpA-like domain-containing protein</fullName>
    </recommendedName>
</protein>
<dbReference type="EMBL" id="DSTU01000005">
    <property type="protein sequence ID" value="HFJ53871.1"/>
    <property type="molecule type" value="Genomic_DNA"/>
</dbReference>
<evidence type="ECO:0000256" key="4">
    <source>
        <dbReference type="PROSITE-ProRule" id="PRU00473"/>
    </source>
</evidence>
<reference evidence="6" key="1">
    <citation type="journal article" date="2020" name="mSystems">
        <title>Genome- and Community-Level Interaction Insights into Carbon Utilization and Element Cycling Functions of Hydrothermarchaeota in Hydrothermal Sediment.</title>
        <authorList>
            <person name="Zhou Z."/>
            <person name="Liu Y."/>
            <person name="Xu W."/>
            <person name="Pan J."/>
            <person name="Luo Z.H."/>
            <person name="Li M."/>
        </authorList>
    </citation>
    <scope>NUCLEOTIDE SEQUENCE [LARGE SCALE GENOMIC DNA]</scope>
    <source>
        <strain evidence="6">SpSt-265</strain>
        <strain evidence="7">SpSt-465</strain>
    </source>
</reference>